<accession>A0ABV2P4P5</accession>
<feature type="domain" description="GH29D-like beta-sandwich" evidence="2">
    <location>
        <begin position="733"/>
        <end position="802"/>
    </location>
</feature>
<dbReference type="Gene3D" id="2.60.40.10">
    <property type="entry name" value="Immunoglobulins"/>
    <property type="match status" value="3"/>
</dbReference>
<dbReference type="SUPFAM" id="SSF63829">
    <property type="entry name" value="Calcium-dependent phosphotriesterase"/>
    <property type="match status" value="1"/>
</dbReference>
<gene>
    <name evidence="3" type="ORF">ABIE37_001513</name>
</gene>
<proteinExistence type="predicted"/>
<feature type="domain" description="GH29D-like beta-sandwich" evidence="2">
    <location>
        <begin position="653"/>
        <end position="717"/>
    </location>
</feature>
<comment type="caution">
    <text evidence="3">The sequence shown here is derived from an EMBL/GenBank/DDBJ whole genome shotgun (WGS) entry which is preliminary data.</text>
</comment>
<evidence type="ECO:0000259" key="2">
    <source>
        <dbReference type="Pfam" id="PF13290"/>
    </source>
</evidence>
<sequence>MDTRKRSVLQLGLACLAFAGRSRTFSKTPRHLASRRAAGSRQHHKLTAVLATASLATAALTGVLTAGPAFADQARQTVATGLTKAAGTVVDPDGRLWVSDARAGFCRVTEASGATAGSLETNTCLGGTLPGHDSGPALAGTPAMIDPSPASHGDGDEIAFIPDAAVGSSDVVRALWNPDSGVFEYDGALTIFDGDLRPNAVSDGPDGNIYLSFANARSIVKIVNPTALHPSIESIASVNSSSLSLAATHRNSAGNVVVYVAETSGLTVFTAPDDGVLTNYVPAPLYNVGKPTAIYYDWQSPLVLYTGTGGGTTTADAGKDTVTRIDLSTDTVNNQWALGFSKVGGLAMRDGKLLVMEDPGQLEPAKPAERGRLLTLGGVVPSIVSGPTAANGTQAANPAFTNDSTPTFTVASTPPGGALECSLQLSTATPVWQVCTGGTFTPSAALANGAYTFSVRAAPTGLPVSRAFTVDVTAPAAPVITSPTAGATVNGSPVLGVTSDPDSVLSCSVDSTTAYTACTNGQVLSLATAGQHVLRVRATDMAGNVSPVASVTVTADLTPPQVSISSPAEGATVGISPSFTFASTATDIAGFRCKLGSNAYTACTSPKAYTNVPSGPVTFTVEARDNAGNTSTATRNVTVFAADTAPPVVSVDPAAGTHGAGKSITLSVNEAATIYVTKDGTVPTTSSPVYSGPIPLTSLTLKYFARDTAGNSSAVATQTYVLDSTAPTLTVAPAAGAYASGQLVTMSSSEPGSIFYTIDGTTPATTASGSTKSYTAPFALTGNTTVKALAVDAYGNPSAVTSRAYTVLDTTPPVVTVTPPAGSYPANQQITLAANEVGASIYFTTNGTNPTATAANKYSTAITLTAAMTLKYFAVDTSNNSSAILTQAYTVTAPPANTWKDYTGDAKNDVVARDNSGTLWLYPGNGSGGWLAQRSLGTGWNSLNAIVPTKDFNGDGRSDVLARDTNGVLWLYPGNGSGGLQTRVQAGTGWSGMTLILAPGDFSGDGKADVLARDSGGILWLYRGNGTGGFASSAQVGTGWNSMNAILSTGDFNGDSKTDVLARDTSGILWLYPGNGTGGWLSRVQVGSGWSGMTAILGPGDFNGDGKNDVLARDAGGNLFLYPGNGTSGWLSRSQVGWGWGGFTSLP</sequence>
<dbReference type="InterPro" id="IPR013783">
    <property type="entry name" value="Ig-like_fold"/>
</dbReference>
<keyword evidence="1" id="KW-0732">Signal</keyword>
<dbReference type="EMBL" id="JBEPSN010000003">
    <property type="protein sequence ID" value="MET4539739.1"/>
    <property type="molecule type" value="Genomic_DNA"/>
</dbReference>
<dbReference type="Gene3D" id="2.40.128.340">
    <property type="match status" value="1"/>
</dbReference>
<dbReference type="Pfam" id="PF13517">
    <property type="entry name" value="FG-GAP_3"/>
    <property type="match status" value="2"/>
</dbReference>
<dbReference type="RefSeq" id="WP_354228226.1">
    <property type="nucleotide sequence ID" value="NZ_JBEPSN010000003.1"/>
</dbReference>
<dbReference type="Pfam" id="PF13290">
    <property type="entry name" value="CHB_HEX_C_1"/>
    <property type="match status" value="3"/>
</dbReference>
<evidence type="ECO:0000313" key="4">
    <source>
        <dbReference type="Proteomes" id="UP001549307"/>
    </source>
</evidence>
<dbReference type="InterPro" id="IPR013517">
    <property type="entry name" value="FG-GAP"/>
</dbReference>
<feature type="domain" description="GH29D-like beta-sandwich" evidence="2">
    <location>
        <begin position="819"/>
        <end position="886"/>
    </location>
</feature>
<organism evidence="3 4">
    <name type="scientific">Arthrobacter bambusae</name>
    <dbReference type="NCBI Taxonomy" id="1338426"/>
    <lineage>
        <taxon>Bacteria</taxon>
        <taxon>Bacillati</taxon>
        <taxon>Actinomycetota</taxon>
        <taxon>Actinomycetes</taxon>
        <taxon>Micrococcales</taxon>
        <taxon>Micrococcaceae</taxon>
        <taxon>Arthrobacter</taxon>
    </lineage>
</organism>
<keyword evidence="4" id="KW-1185">Reference proteome</keyword>
<dbReference type="SUPFAM" id="SSF69318">
    <property type="entry name" value="Integrin alpha N-terminal domain"/>
    <property type="match status" value="2"/>
</dbReference>
<reference evidence="3 4" key="1">
    <citation type="submission" date="2024-06" db="EMBL/GenBank/DDBJ databases">
        <title>Sorghum-associated microbial communities from plants grown in Nebraska, USA.</title>
        <authorList>
            <person name="Schachtman D."/>
        </authorList>
    </citation>
    <scope>NUCLEOTIDE SEQUENCE [LARGE SCALE GENOMIC DNA]</scope>
    <source>
        <strain evidence="3 4">3552</strain>
    </source>
</reference>
<name>A0ABV2P4P5_9MICC</name>
<evidence type="ECO:0000313" key="3">
    <source>
        <dbReference type="EMBL" id="MET4539739.1"/>
    </source>
</evidence>
<dbReference type="PANTHER" id="PTHR44103">
    <property type="entry name" value="PROPROTEIN CONVERTASE P"/>
    <property type="match status" value="1"/>
</dbReference>
<dbReference type="InterPro" id="IPR059177">
    <property type="entry name" value="GH29D-like_dom"/>
</dbReference>
<protein>
    <recommendedName>
        <fullName evidence="2">GH29D-like beta-sandwich domain-containing protein</fullName>
    </recommendedName>
</protein>
<dbReference type="Proteomes" id="UP001549307">
    <property type="component" value="Unassembled WGS sequence"/>
</dbReference>
<dbReference type="InterPro" id="IPR028994">
    <property type="entry name" value="Integrin_alpha_N"/>
</dbReference>
<dbReference type="PANTHER" id="PTHR44103:SF1">
    <property type="entry name" value="PROPROTEIN CONVERTASE P"/>
    <property type="match status" value="1"/>
</dbReference>
<evidence type="ECO:0000256" key="1">
    <source>
        <dbReference type="ARBA" id="ARBA00022729"/>
    </source>
</evidence>
<dbReference type="GeneID" id="92752463"/>